<gene>
    <name evidence="2" type="ORF">E1261_21865</name>
</gene>
<proteinExistence type="predicted"/>
<evidence type="ECO:0000313" key="2">
    <source>
        <dbReference type="EMBL" id="TDC26816.1"/>
    </source>
</evidence>
<dbReference type="EMBL" id="SMKA01000103">
    <property type="protein sequence ID" value="TDC26816.1"/>
    <property type="molecule type" value="Genomic_DNA"/>
</dbReference>
<dbReference type="AlphaFoldDB" id="A0A4R4PWC3"/>
<sequence>MSDWWPAATKHRRAVRRRPESLLRHPVRRHRPHRTRVRRRPASRRPRPRRLLRPSRRRPPQRRRWNRPRPSRRLLPGWRTPCCSPARRSRRRIRSAAGSRPAQPAGRSAARRPPRGTPYKVG</sequence>
<organism evidence="2 3">
    <name type="scientific">Kribbella albertanoniae</name>
    <dbReference type="NCBI Taxonomy" id="1266829"/>
    <lineage>
        <taxon>Bacteria</taxon>
        <taxon>Bacillati</taxon>
        <taxon>Actinomycetota</taxon>
        <taxon>Actinomycetes</taxon>
        <taxon>Propionibacteriales</taxon>
        <taxon>Kribbellaceae</taxon>
        <taxon>Kribbella</taxon>
    </lineage>
</organism>
<feature type="compositionally biased region" description="Low complexity" evidence="1">
    <location>
        <begin position="95"/>
        <end position="108"/>
    </location>
</feature>
<dbReference type="Proteomes" id="UP000295075">
    <property type="component" value="Unassembled WGS sequence"/>
</dbReference>
<feature type="region of interest" description="Disordered" evidence="1">
    <location>
        <begin position="1"/>
        <end position="122"/>
    </location>
</feature>
<reference evidence="2 3" key="1">
    <citation type="submission" date="2019-03" db="EMBL/GenBank/DDBJ databases">
        <title>Draft genome sequences of novel Actinobacteria.</title>
        <authorList>
            <person name="Sahin N."/>
            <person name="Ay H."/>
            <person name="Saygin H."/>
        </authorList>
    </citation>
    <scope>NUCLEOTIDE SEQUENCE [LARGE SCALE GENOMIC DNA]</scope>
    <source>
        <strain evidence="2 3">JCM 30547</strain>
    </source>
</reference>
<name>A0A4R4PWC3_9ACTN</name>
<comment type="caution">
    <text evidence="2">The sequence shown here is derived from an EMBL/GenBank/DDBJ whole genome shotgun (WGS) entry which is preliminary data.</text>
</comment>
<feature type="compositionally biased region" description="Basic residues" evidence="1">
    <location>
        <begin position="25"/>
        <end position="72"/>
    </location>
</feature>
<accession>A0A4R4PWC3</accession>
<evidence type="ECO:0000313" key="3">
    <source>
        <dbReference type="Proteomes" id="UP000295075"/>
    </source>
</evidence>
<protein>
    <submittedName>
        <fullName evidence="2">Uncharacterized protein</fullName>
    </submittedName>
</protein>
<keyword evidence="3" id="KW-1185">Reference proteome</keyword>
<evidence type="ECO:0000256" key="1">
    <source>
        <dbReference type="SAM" id="MobiDB-lite"/>
    </source>
</evidence>